<evidence type="ECO:0000313" key="3">
    <source>
        <dbReference type="Proteomes" id="UP000275076"/>
    </source>
</evidence>
<organism evidence="2 3">
    <name type="scientific">Salibacterium salarium</name>
    <dbReference type="NCBI Taxonomy" id="284579"/>
    <lineage>
        <taxon>Bacteria</taxon>
        <taxon>Bacillati</taxon>
        <taxon>Bacillota</taxon>
        <taxon>Bacilli</taxon>
        <taxon>Bacillales</taxon>
        <taxon>Bacillaceae</taxon>
    </lineage>
</organism>
<dbReference type="RefSeq" id="WP_125563119.1">
    <property type="nucleotide sequence ID" value="NZ_RBVX01000092.1"/>
</dbReference>
<reference evidence="2 3" key="1">
    <citation type="submission" date="2018-10" db="EMBL/GenBank/DDBJ databases">
        <title>Draft genome sequence of Bacillus salarius IM0101, isolated from a hypersaline soil in Inner Mongolia, China.</title>
        <authorList>
            <person name="Yamprayoonswat W."/>
            <person name="Boonvisut S."/>
            <person name="Jumpathong W."/>
            <person name="Sittihan S."/>
            <person name="Ruangsuj P."/>
            <person name="Wanthongcharoen S."/>
            <person name="Thongpramul N."/>
            <person name="Pimmason S."/>
            <person name="Yu B."/>
            <person name="Yasawong M."/>
        </authorList>
    </citation>
    <scope>NUCLEOTIDE SEQUENCE [LARGE SCALE GENOMIC DNA]</scope>
    <source>
        <strain evidence="2 3">IM0101</strain>
    </source>
</reference>
<dbReference type="EMBL" id="RBVX01000092">
    <property type="protein sequence ID" value="RSL29134.1"/>
    <property type="molecule type" value="Genomic_DNA"/>
</dbReference>
<name>A0A3R9R7W2_9BACI</name>
<feature type="transmembrane region" description="Helical" evidence="1">
    <location>
        <begin position="6"/>
        <end position="25"/>
    </location>
</feature>
<keyword evidence="1" id="KW-0812">Transmembrane</keyword>
<dbReference type="Proteomes" id="UP000275076">
    <property type="component" value="Unassembled WGS sequence"/>
</dbReference>
<sequence length="70" mass="7213">MDYVEYTGFVAALFTATCSVGVAFCKRSVGEASVVVLGGVLLSGLLLAVSGVIPVADVLTEHISKINPKE</sequence>
<dbReference type="AlphaFoldDB" id="A0A3R9R7W2"/>
<feature type="transmembrane region" description="Helical" evidence="1">
    <location>
        <begin position="32"/>
        <end position="53"/>
    </location>
</feature>
<protein>
    <submittedName>
        <fullName evidence="2">Uncharacterized protein</fullName>
    </submittedName>
</protein>
<accession>A0A3R9R7W2</accession>
<proteinExistence type="predicted"/>
<gene>
    <name evidence="2" type="ORF">D7Z54_32915</name>
</gene>
<evidence type="ECO:0000256" key="1">
    <source>
        <dbReference type="SAM" id="Phobius"/>
    </source>
</evidence>
<keyword evidence="3" id="KW-1185">Reference proteome</keyword>
<keyword evidence="1" id="KW-0472">Membrane</keyword>
<evidence type="ECO:0000313" key="2">
    <source>
        <dbReference type="EMBL" id="RSL29134.1"/>
    </source>
</evidence>
<keyword evidence="1" id="KW-1133">Transmembrane helix</keyword>
<comment type="caution">
    <text evidence="2">The sequence shown here is derived from an EMBL/GenBank/DDBJ whole genome shotgun (WGS) entry which is preliminary data.</text>
</comment>